<evidence type="ECO:0000256" key="2">
    <source>
        <dbReference type="ARBA" id="ARBA00022490"/>
    </source>
</evidence>
<feature type="region of interest" description="Disordered" evidence="6">
    <location>
        <begin position="384"/>
        <end position="423"/>
    </location>
</feature>
<dbReference type="EMBL" id="DS028118">
    <property type="protein sequence ID" value="EEY57896.1"/>
    <property type="molecule type" value="Genomic_DNA"/>
</dbReference>
<gene>
    <name evidence="8" type="ORF">PITG_00483</name>
</gene>
<evidence type="ECO:0000313" key="8">
    <source>
        <dbReference type="EMBL" id="EEY57896.1"/>
    </source>
</evidence>
<evidence type="ECO:0000256" key="6">
    <source>
        <dbReference type="SAM" id="MobiDB-lite"/>
    </source>
</evidence>
<sequence length="926" mass="103382">MRAPDFSMKGNLELTASARHHSPICRLLLKRTTADLERFQRHSTPSNRPHSMGHSNSMSPVKSGSGGGPSPITPPQRDGNHAGVDLAMLEKPVHHDNPVEPVRVKLQDPVGYPSDTLWSSEGLKSRSSLLFSASQVLSERPASFALRAPRLQSKTDSRSVHSAQTTPPSESDEGEAAVDNQKEDEGQRDASSENAGKLPTSWGTTTQKRSSKENQPTDNQEPESHVLSLNLQLHDHDKAPLSRSNDPRAVDIWTNPHNNFEDGDIASAVSPTTSPIKRSFPRSSAATSRPIPNRSSRGDSTTAGCRVPPGLSLIDRIQEDFPRTPSPEYGQFEGDGLPARRPSFGGRDQHRQSMFGIDEGMGQLRLGNYHSALPYDSVRRSGHDFEDVPRMPHHAANPRLAGMNGHRHQFGRSTSEPPFGESYDGAMAQGYASPYATSGQGIQGYPIMMSAGKSRWAANEDGHSFTASPFGFVPADVATLHPSYNPAMSGFPVGYAGEYRGMKPADKMFKARPTYPVADHLVYERHDFGGYAPRPQMLHRSKVGAPRRSEFEYFHPIAHSYSSNSLLEEFNAAPKSEKWGLSAIKGHLFLFAKDQTGSRFIQQKLEKADERVKADAFNEIFPNSLLLMTDVFGNYVIQKFLEYGSLEQQQLLVELMTSNMISLALQVYGCRVIQRALEVTQVEEQLALIRQLKGHVMKCVTDQNGNHVLQKCIEAASWKRAAECKGLRPQRFVTGEDIQFIIDSFVGQAASLSTHSYGCRVIQRVLEHCAPNQIRPLLDEIIYKCRDLVKDQFGNYVVQHVISHGEPDQRNIVMQAVLPEIARWSQHKYASNVVESCLEHATKEEISQIVDFILQCDESGASCALLPMMKHMYGNYVVQKLLERADDHDRHRIICIIRHNEDYLKRFTFGKHVLSRLEREEQATYY</sequence>
<proteinExistence type="predicted"/>
<dbReference type="GeneID" id="9477456"/>
<dbReference type="VEuPathDB" id="FungiDB:PITG_00483"/>
<feature type="compositionally biased region" description="Polar residues" evidence="6">
    <location>
        <begin position="42"/>
        <end position="56"/>
    </location>
</feature>
<dbReference type="AlphaFoldDB" id="D0MQX7"/>
<dbReference type="PANTHER" id="PTHR12537:SF12">
    <property type="entry name" value="MATERNAL PROTEIN PUMILIO"/>
    <property type="match status" value="1"/>
</dbReference>
<feature type="repeat" description="Pumilio" evidence="5">
    <location>
        <begin position="860"/>
        <end position="895"/>
    </location>
</feature>
<dbReference type="SUPFAM" id="SSF48371">
    <property type="entry name" value="ARM repeat"/>
    <property type="match status" value="1"/>
</dbReference>
<feature type="repeat" description="Pumilio" evidence="5">
    <location>
        <begin position="691"/>
        <end position="734"/>
    </location>
</feature>
<dbReference type="InterPro" id="IPR033712">
    <property type="entry name" value="Pumilio_RNA-bd"/>
</dbReference>
<dbReference type="Proteomes" id="UP000006643">
    <property type="component" value="Unassembled WGS sequence"/>
</dbReference>
<keyword evidence="3" id="KW-0677">Repeat</keyword>
<evidence type="ECO:0000256" key="3">
    <source>
        <dbReference type="ARBA" id="ARBA00022737"/>
    </source>
</evidence>
<evidence type="ECO:0000259" key="7">
    <source>
        <dbReference type="PROSITE" id="PS50303"/>
    </source>
</evidence>
<dbReference type="KEGG" id="pif:PITG_00483"/>
<dbReference type="eggNOG" id="KOG1488">
    <property type="taxonomic scope" value="Eukaryota"/>
</dbReference>
<keyword evidence="9" id="KW-1185">Reference proteome</keyword>
<keyword evidence="4" id="KW-0694">RNA-binding</keyword>
<feature type="compositionally biased region" description="Basic and acidic residues" evidence="6">
    <location>
        <begin position="233"/>
        <end position="249"/>
    </location>
</feature>
<feature type="repeat" description="Pumilio" evidence="5">
    <location>
        <begin position="744"/>
        <end position="779"/>
    </location>
</feature>
<dbReference type="HOGENOM" id="CLU_015793_0_0_1"/>
<dbReference type="PROSITE" id="PS50303">
    <property type="entry name" value="PUM_HD"/>
    <property type="match status" value="1"/>
</dbReference>
<feature type="repeat" description="Pumilio" evidence="5">
    <location>
        <begin position="780"/>
        <end position="815"/>
    </location>
</feature>
<dbReference type="OrthoDB" id="668540at2759"/>
<dbReference type="InterPro" id="IPR011989">
    <property type="entry name" value="ARM-like"/>
</dbReference>
<dbReference type="PANTHER" id="PTHR12537">
    <property type="entry name" value="RNA BINDING PROTEIN PUMILIO-RELATED"/>
    <property type="match status" value="1"/>
</dbReference>
<feature type="domain" description="PUM-HD" evidence="7">
    <location>
        <begin position="562"/>
        <end position="921"/>
    </location>
</feature>
<dbReference type="PROSITE" id="PS50302">
    <property type="entry name" value="PUM"/>
    <property type="match status" value="8"/>
</dbReference>
<organism evidence="8 9">
    <name type="scientific">Phytophthora infestans (strain T30-4)</name>
    <name type="common">Potato late blight agent</name>
    <dbReference type="NCBI Taxonomy" id="403677"/>
    <lineage>
        <taxon>Eukaryota</taxon>
        <taxon>Sar</taxon>
        <taxon>Stramenopiles</taxon>
        <taxon>Oomycota</taxon>
        <taxon>Peronosporomycetes</taxon>
        <taxon>Peronosporales</taxon>
        <taxon>Peronosporaceae</taxon>
        <taxon>Phytophthora</taxon>
    </lineage>
</organism>
<dbReference type="InterPro" id="IPR016024">
    <property type="entry name" value="ARM-type_fold"/>
</dbReference>
<evidence type="ECO:0000256" key="1">
    <source>
        <dbReference type="ARBA" id="ARBA00004496"/>
    </source>
</evidence>
<dbReference type="InParanoid" id="D0MQX7"/>
<keyword evidence="2" id="KW-0963">Cytoplasm</keyword>
<dbReference type="InterPro" id="IPR033133">
    <property type="entry name" value="PUM-HD"/>
</dbReference>
<dbReference type="FunFam" id="1.25.10.10:FF:000004">
    <property type="entry name" value="Pumilio homolog 1 isoform 2"/>
    <property type="match status" value="1"/>
</dbReference>
<feature type="compositionally biased region" description="Polar residues" evidence="6">
    <location>
        <begin position="269"/>
        <end position="287"/>
    </location>
</feature>
<dbReference type="SMART" id="SM00025">
    <property type="entry name" value="Pumilio"/>
    <property type="match status" value="8"/>
</dbReference>
<name>D0MQX7_PHYIT</name>
<reference evidence="9" key="1">
    <citation type="journal article" date="2009" name="Nature">
        <title>Genome sequence and analysis of the Irish potato famine pathogen Phytophthora infestans.</title>
        <authorList>
            <consortium name="The Broad Institute Genome Sequencing Platform"/>
            <person name="Haas B.J."/>
            <person name="Kamoun S."/>
            <person name="Zody M.C."/>
            <person name="Jiang R.H."/>
            <person name="Handsaker R.E."/>
            <person name="Cano L.M."/>
            <person name="Grabherr M."/>
            <person name="Kodira C.D."/>
            <person name="Raffaele S."/>
            <person name="Torto-Alalibo T."/>
            <person name="Bozkurt T.O."/>
            <person name="Ah-Fong A.M."/>
            <person name="Alvarado L."/>
            <person name="Anderson V.L."/>
            <person name="Armstrong M.R."/>
            <person name="Avrova A."/>
            <person name="Baxter L."/>
            <person name="Beynon J."/>
            <person name="Boevink P.C."/>
            <person name="Bollmann S.R."/>
            <person name="Bos J.I."/>
            <person name="Bulone V."/>
            <person name="Cai G."/>
            <person name="Cakir C."/>
            <person name="Carrington J.C."/>
            <person name="Chawner M."/>
            <person name="Conti L."/>
            <person name="Costanzo S."/>
            <person name="Ewan R."/>
            <person name="Fahlgren N."/>
            <person name="Fischbach M.A."/>
            <person name="Fugelstad J."/>
            <person name="Gilroy E.M."/>
            <person name="Gnerre S."/>
            <person name="Green P.J."/>
            <person name="Grenville-Briggs L.J."/>
            <person name="Griffith J."/>
            <person name="Grunwald N.J."/>
            <person name="Horn K."/>
            <person name="Horner N.R."/>
            <person name="Hu C.H."/>
            <person name="Huitema E."/>
            <person name="Jeong D.H."/>
            <person name="Jones A.M."/>
            <person name="Jones J.D."/>
            <person name="Jones R.W."/>
            <person name="Karlsson E.K."/>
            <person name="Kunjeti S.G."/>
            <person name="Lamour K."/>
            <person name="Liu Z."/>
            <person name="Ma L."/>
            <person name="Maclean D."/>
            <person name="Chibucos M.C."/>
            <person name="McDonald H."/>
            <person name="McWalters J."/>
            <person name="Meijer H.J."/>
            <person name="Morgan W."/>
            <person name="Morris P.F."/>
            <person name="Munro C.A."/>
            <person name="O'Neill K."/>
            <person name="Ospina-Giraldo M."/>
            <person name="Pinzon A."/>
            <person name="Pritchard L."/>
            <person name="Ramsahoye B."/>
            <person name="Ren Q."/>
            <person name="Restrepo S."/>
            <person name="Roy S."/>
            <person name="Sadanandom A."/>
            <person name="Savidor A."/>
            <person name="Schornack S."/>
            <person name="Schwartz D.C."/>
            <person name="Schumann U.D."/>
            <person name="Schwessinger B."/>
            <person name="Seyer L."/>
            <person name="Sharpe T."/>
            <person name="Silvar C."/>
            <person name="Song J."/>
            <person name="Studholme D.J."/>
            <person name="Sykes S."/>
            <person name="Thines M."/>
            <person name="van de Vondervoort P.J."/>
            <person name="Phuntumart V."/>
            <person name="Wawra S."/>
            <person name="Weide R."/>
            <person name="Win J."/>
            <person name="Young C."/>
            <person name="Zhou S."/>
            <person name="Fry W."/>
            <person name="Meyers B.C."/>
            <person name="van West P."/>
            <person name="Ristaino J."/>
            <person name="Govers F."/>
            <person name="Birch P.R."/>
            <person name="Whisson S.C."/>
            <person name="Judelson H.S."/>
            <person name="Nusbaum C."/>
        </authorList>
    </citation>
    <scope>NUCLEOTIDE SEQUENCE [LARGE SCALE GENOMIC DNA]</scope>
    <source>
        <strain evidence="9">T30-4</strain>
    </source>
</reference>
<dbReference type="Pfam" id="PF00806">
    <property type="entry name" value="PUF"/>
    <property type="match status" value="8"/>
</dbReference>
<feature type="repeat" description="Pumilio" evidence="5">
    <location>
        <begin position="619"/>
        <end position="654"/>
    </location>
</feature>
<evidence type="ECO:0000313" key="9">
    <source>
        <dbReference type="Proteomes" id="UP000006643"/>
    </source>
</evidence>
<feature type="compositionally biased region" description="Basic and acidic residues" evidence="6">
    <location>
        <begin position="180"/>
        <end position="191"/>
    </location>
</feature>
<feature type="region of interest" description="Disordered" evidence="6">
    <location>
        <begin position="40"/>
        <end position="82"/>
    </location>
</feature>
<comment type="subcellular location">
    <subcellularLocation>
        <location evidence="1">Cytoplasm</location>
    </subcellularLocation>
</comment>
<dbReference type="GO" id="GO:0003729">
    <property type="term" value="F:mRNA binding"/>
    <property type="evidence" value="ECO:0007669"/>
    <property type="project" value="TreeGrafter"/>
</dbReference>
<feature type="compositionally biased region" description="Polar residues" evidence="6">
    <location>
        <begin position="293"/>
        <end position="303"/>
    </location>
</feature>
<feature type="region of interest" description="Disordered" evidence="6">
    <location>
        <begin position="147"/>
        <end position="308"/>
    </location>
</feature>
<dbReference type="GO" id="GO:0010608">
    <property type="term" value="P:post-transcriptional regulation of gene expression"/>
    <property type="evidence" value="ECO:0007669"/>
    <property type="project" value="TreeGrafter"/>
</dbReference>
<protein>
    <submittedName>
        <fullName evidence="8">Pumilio-like mating protein M90</fullName>
    </submittedName>
</protein>
<feature type="compositionally biased region" description="Polar residues" evidence="6">
    <location>
        <begin position="160"/>
        <end position="169"/>
    </location>
</feature>
<evidence type="ECO:0000256" key="5">
    <source>
        <dbReference type="PROSITE-ProRule" id="PRU00317"/>
    </source>
</evidence>
<feature type="repeat" description="Pumilio" evidence="5">
    <location>
        <begin position="583"/>
        <end position="618"/>
    </location>
</feature>
<dbReference type="CDD" id="cd07920">
    <property type="entry name" value="Pumilio"/>
    <property type="match status" value="1"/>
</dbReference>
<evidence type="ECO:0000256" key="4">
    <source>
        <dbReference type="ARBA" id="ARBA00022884"/>
    </source>
</evidence>
<accession>D0MQX7</accession>
<feature type="region of interest" description="Disordered" evidence="6">
    <location>
        <begin position="328"/>
        <end position="351"/>
    </location>
</feature>
<dbReference type="STRING" id="403677.D0MQX7"/>
<feature type="repeat" description="Pumilio" evidence="5">
    <location>
        <begin position="655"/>
        <end position="690"/>
    </location>
</feature>
<dbReference type="GO" id="GO:0005737">
    <property type="term" value="C:cytoplasm"/>
    <property type="evidence" value="ECO:0007669"/>
    <property type="project" value="UniProtKB-SubCell"/>
</dbReference>
<dbReference type="RefSeq" id="XP_002909082.1">
    <property type="nucleotide sequence ID" value="XM_002909036.1"/>
</dbReference>
<dbReference type="Gene3D" id="1.25.10.10">
    <property type="entry name" value="Leucine-rich Repeat Variant"/>
    <property type="match status" value="1"/>
</dbReference>
<feature type="repeat" description="Pumilio" evidence="5">
    <location>
        <begin position="816"/>
        <end position="851"/>
    </location>
</feature>
<feature type="compositionally biased region" description="Polar residues" evidence="6">
    <location>
        <begin position="201"/>
        <end position="219"/>
    </location>
</feature>
<dbReference type="InterPro" id="IPR001313">
    <property type="entry name" value="Pumilio_RNA-bd_rpt"/>
</dbReference>
<dbReference type="OMA" id="HVMKCVV"/>